<name>A0A835A9F9_9POAL</name>
<evidence type="ECO:0000313" key="16">
    <source>
        <dbReference type="Proteomes" id="UP000636709"/>
    </source>
</evidence>
<dbReference type="PANTHER" id="PTHR33021:SF408">
    <property type="entry name" value="PHYTOCYANIN DOMAIN-CONTAINING PROTEIN"/>
    <property type="match status" value="1"/>
</dbReference>
<keyword evidence="3 13" id="KW-0812">Transmembrane</keyword>
<reference evidence="15" key="1">
    <citation type="submission" date="2020-07" db="EMBL/GenBank/DDBJ databases">
        <title>Genome sequence and genetic diversity analysis of an under-domesticated orphan crop, white fonio (Digitaria exilis).</title>
        <authorList>
            <person name="Bennetzen J.L."/>
            <person name="Chen S."/>
            <person name="Ma X."/>
            <person name="Wang X."/>
            <person name="Yssel A.E.J."/>
            <person name="Chaluvadi S.R."/>
            <person name="Johnson M."/>
            <person name="Gangashetty P."/>
            <person name="Hamidou F."/>
            <person name="Sanogo M.D."/>
            <person name="Zwaenepoel A."/>
            <person name="Wallace J."/>
            <person name="Van De Peer Y."/>
            <person name="Van Deynze A."/>
        </authorList>
    </citation>
    <scope>NUCLEOTIDE SEQUENCE</scope>
    <source>
        <tissue evidence="15">Leaves</tissue>
    </source>
</reference>
<evidence type="ECO:0000256" key="12">
    <source>
        <dbReference type="SAM" id="MobiDB-lite"/>
    </source>
</evidence>
<evidence type="ECO:0000256" key="7">
    <source>
        <dbReference type="ARBA" id="ARBA00022989"/>
    </source>
</evidence>
<evidence type="ECO:0000313" key="15">
    <source>
        <dbReference type="EMBL" id="KAF8659322.1"/>
    </source>
</evidence>
<keyword evidence="8" id="KW-0186">Copper</keyword>
<dbReference type="InterPro" id="IPR039391">
    <property type="entry name" value="Phytocyanin-like"/>
</dbReference>
<keyword evidence="5" id="KW-0732">Signal</keyword>
<dbReference type="Pfam" id="PF02298">
    <property type="entry name" value="Cu_bind_like"/>
    <property type="match status" value="1"/>
</dbReference>
<dbReference type="SUPFAM" id="SSF49503">
    <property type="entry name" value="Cupredoxins"/>
    <property type="match status" value="1"/>
</dbReference>
<feature type="domain" description="Phytocyanin" evidence="14">
    <location>
        <begin position="66"/>
        <end position="165"/>
    </location>
</feature>
<organism evidence="15 16">
    <name type="scientific">Digitaria exilis</name>
    <dbReference type="NCBI Taxonomy" id="1010633"/>
    <lineage>
        <taxon>Eukaryota</taxon>
        <taxon>Viridiplantae</taxon>
        <taxon>Streptophyta</taxon>
        <taxon>Embryophyta</taxon>
        <taxon>Tracheophyta</taxon>
        <taxon>Spermatophyta</taxon>
        <taxon>Magnoliopsida</taxon>
        <taxon>Liliopsida</taxon>
        <taxon>Poales</taxon>
        <taxon>Poaceae</taxon>
        <taxon>PACMAD clade</taxon>
        <taxon>Panicoideae</taxon>
        <taxon>Panicodae</taxon>
        <taxon>Paniceae</taxon>
        <taxon>Anthephorinae</taxon>
        <taxon>Digitaria</taxon>
    </lineage>
</organism>
<dbReference type="PROSITE" id="PS51485">
    <property type="entry name" value="PHYTOCYANIN"/>
    <property type="match status" value="1"/>
</dbReference>
<dbReference type="CDD" id="cd04216">
    <property type="entry name" value="Phytocyanin"/>
    <property type="match status" value="1"/>
</dbReference>
<evidence type="ECO:0000256" key="10">
    <source>
        <dbReference type="ARBA" id="ARBA00023157"/>
    </source>
</evidence>
<evidence type="ECO:0000256" key="4">
    <source>
        <dbReference type="ARBA" id="ARBA00022723"/>
    </source>
</evidence>
<evidence type="ECO:0000256" key="9">
    <source>
        <dbReference type="ARBA" id="ARBA00023136"/>
    </source>
</evidence>
<keyword evidence="2" id="KW-0813">Transport</keyword>
<evidence type="ECO:0000256" key="8">
    <source>
        <dbReference type="ARBA" id="ARBA00023008"/>
    </source>
</evidence>
<comment type="subcellular location">
    <subcellularLocation>
        <location evidence="1">Membrane</location>
        <topology evidence="1">Single-pass type I membrane protein</topology>
    </subcellularLocation>
</comment>
<dbReference type="InterPro" id="IPR008972">
    <property type="entry name" value="Cupredoxin"/>
</dbReference>
<protein>
    <recommendedName>
        <fullName evidence="14">Phytocyanin domain-containing protein</fullName>
    </recommendedName>
</protein>
<gene>
    <name evidence="15" type="ORF">HU200_058523</name>
</gene>
<evidence type="ECO:0000256" key="3">
    <source>
        <dbReference type="ARBA" id="ARBA00022692"/>
    </source>
</evidence>
<dbReference type="PANTHER" id="PTHR33021">
    <property type="entry name" value="BLUE COPPER PROTEIN"/>
    <property type="match status" value="1"/>
</dbReference>
<dbReference type="FunFam" id="2.60.40.420:FF:000067">
    <property type="entry name" value="Cupredoxin superfamily protein"/>
    <property type="match status" value="1"/>
</dbReference>
<evidence type="ECO:0000256" key="1">
    <source>
        <dbReference type="ARBA" id="ARBA00004479"/>
    </source>
</evidence>
<keyword evidence="6" id="KW-0249">Electron transport</keyword>
<keyword evidence="4" id="KW-0479">Metal-binding</keyword>
<dbReference type="GO" id="GO:0009055">
    <property type="term" value="F:electron transfer activity"/>
    <property type="evidence" value="ECO:0007669"/>
    <property type="project" value="InterPro"/>
</dbReference>
<keyword evidence="16" id="KW-1185">Reference proteome</keyword>
<dbReference type="OrthoDB" id="687943at2759"/>
<keyword evidence="9 13" id="KW-0472">Membrane</keyword>
<dbReference type="EMBL" id="JACEFO010002462">
    <property type="protein sequence ID" value="KAF8659322.1"/>
    <property type="molecule type" value="Genomic_DNA"/>
</dbReference>
<comment type="caution">
    <text evidence="15">The sequence shown here is derived from an EMBL/GenBank/DDBJ whole genome shotgun (WGS) entry which is preliminary data.</text>
</comment>
<evidence type="ECO:0000256" key="13">
    <source>
        <dbReference type="SAM" id="Phobius"/>
    </source>
</evidence>
<feature type="transmembrane region" description="Helical" evidence="13">
    <location>
        <begin position="43"/>
        <end position="63"/>
    </location>
</feature>
<keyword evidence="10" id="KW-1015">Disulfide bond</keyword>
<dbReference type="AlphaFoldDB" id="A0A835A9F9"/>
<dbReference type="Proteomes" id="UP000636709">
    <property type="component" value="Unassembled WGS sequence"/>
</dbReference>
<proteinExistence type="predicted"/>
<evidence type="ECO:0000256" key="5">
    <source>
        <dbReference type="ARBA" id="ARBA00022729"/>
    </source>
</evidence>
<dbReference type="GO" id="GO:0009610">
    <property type="term" value="P:response to symbiotic fungus"/>
    <property type="evidence" value="ECO:0007669"/>
    <property type="project" value="UniProtKB-ARBA"/>
</dbReference>
<evidence type="ECO:0000259" key="14">
    <source>
        <dbReference type="PROSITE" id="PS51485"/>
    </source>
</evidence>
<evidence type="ECO:0000256" key="6">
    <source>
        <dbReference type="ARBA" id="ARBA00022982"/>
    </source>
</evidence>
<dbReference type="GO" id="GO:0046872">
    <property type="term" value="F:metal ion binding"/>
    <property type="evidence" value="ECO:0007669"/>
    <property type="project" value="UniProtKB-KW"/>
</dbReference>
<dbReference type="InterPro" id="IPR003245">
    <property type="entry name" value="Phytocyanin_dom"/>
</dbReference>
<evidence type="ECO:0000256" key="11">
    <source>
        <dbReference type="ARBA" id="ARBA00023180"/>
    </source>
</evidence>
<keyword evidence="11" id="KW-0325">Glycoprotein</keyword>
<dbReference type="Gene3D" id="2.60.40.420">
    <property type="entry name" value="Cupredoxins - blue copper proteins"/>
    <property type="match status" value="1"/>
</dbReference>
<evidence type="ECO:0000256" key="2">
    <source>
        <dbReference type="ARBA" id="ARBA00022448"/>
    </source>
</evidence>
<dbReference type="GO" id="GO:0005886">
    <property type="term" value="C:plasma membrane"/>
    <property type="evidence" value="ECO:0007669"/>
    <property type="project" value="TreeGrafter"/>
</dbReference>
<feature type="region of interest" description="Disordered" evidence="12">
    <location>
        <begin position="170"/>
        <end position="194"/>
    </location>
</feature>
<keyword evidence="7 13" id="KW-1133">Transmembrane helix</keyword>
<accession>A0A835A9F9</accession>
<sequence>MRIVGDDHTQKEPTRSYEVAVVERNTIKAPPPDPPSMAASKQMTLATVAAAVAAVVVFLPALASATDHVVGDSAGWTLGFDYAAWAQTKQFTVGDTLVFEYSTSSHDVVEVSGPDFKACNKAATTSVWSSGHDRVVLDKPGRRWFVCSVGSHCQDGMKIAVTVLPGTTMGPAPAPEPTPAGLYSRRSLSTTRWW</sequence>